<sequence length="606" mass="63999">MTSHLHLSPHNVGREDRAVGTILLHSAYALGPVARCSGDWLHHWAATTPDQVLLAERSGAGWRTITYAGALAQVQAIAANLMSRDLGPERPILIISGNSIEHALLTQAAHYIGVPVVPVAEQYALIPAAHTRLEYVAKLVTPGMVFAQDATQYGAALALPFFAGVEAVSVVPATSGATDFASLLRPADADIASAFAAVGPDTLAKILLTSGSTSDPKGVLTTQRMMTTNQAQLAQCLPFLKTRPPVIVDWLPWNHVFGGSHNFNLMLANGGSVYIDSGKPVAGLFERTVENLRLQPATLSFNVPVGFAQLVAALAQDSTLRETYFANLDMIFYAGASLPQDTWRALEGMALETCGQLPLITTSWGLTETAPAALISHQPAKGAGIVGVPVPGLSVKLVPEAGSARFGVRVKGDSITQGYLKNPAKTEAAFDDEGYFLTDDAMSFADPADMNLGLKFEGRISEDFKLTTGTWVRAAALRLDLLTALAPFAQDIVIAGEGRASIGVLMVPNRAAIVAQGWELSEDSGALICAPLFDALRRRLSDHAAAATGSATRVSAALILSEPPSMGEGEATAKGNLNFARLLQRCAALVGRLFDPTDPACIEIEH</sequence>
<dbReference type="EMBL" id="FOMW01000010">
    <property type="protein sequence ID" value="SFE77720.1"/>
    <property type="molecule type" value="Genomic_DNA"/>
</dbReference>
<dbReference type="PANTHER" id="PTHR24096:SF420">
    <property type="entry name" value="LONG-CHAIN-FATTY-ACID--COA LIGASE-RELATED"/>
    <property type="match status" value="1"/>
</dbReference>
<keyword evidence="3" id="KW-1185">Reference proteome</keyword>
<dbReference type="InterPro" id="IPR000873">
    <property type="entry name" value="AMP-dep_synth/lig_dom"/>
</dbReference>
<dbReference type="Proteomes" id="UP000198977">
    <property type="component" value="Unassembled WGS sequence"/>
</dbReference>
<dbReference type="OrthoDB" id="9803968at2"/>
<gene>
    <name evidence="2" type="ORF">SAMN04488523_110106</name>
</gene>
<dbReference type="GO" id="GO:0016405">
    <property type="term" value="F:CoA-ligase activity"/>
    <property type="evidence" value="ECO:0007669"/>
    <property type="project" value="TreeGrafter"/>
</dbReference>
<dbReference type="Pfam" id="PF00501">
    <property type="entry name" value="AMP-binding"/>
    <property type="match status" value="1"/>
</dbReference>
<dbReference type="PROSITE" id="PS00455">
    <property type="entry name" value="AMP_BINDING"/>
    <property type="match status" value="1"/>
</dbReference>
<reference evidence="2 3" key="1">
    <citation type="submission" date="2016-10" db="EMBL/GenBank/DDBJ databases">
        <authorList>
            <person name="de Groot N.N."/>
        </authorList>
    </citation>
    <scope>NUCLEOTIDE SEQUENCE [LARGE SCALE GENOMIC DNA]</scope>
    <source>
        <strain evidence="2 3">DSM 11443</strain>
    </source>
</reference>
<name>A0A1I2DCN0_9RHOB</name>
<evidence type="ECO:0000313" key="2">
    <source>
        <dbReference type="EMBL" id="SFE77720.1"/>
    </source>
</evidence>
<dbReference type="AlphaFoldDB" id="A0A1I2DCN0"/>
<dbReference type="RefSeq" id="WP_143092461.1">
    <property type="nucleotide sequence ID" value="NZ_FOMW01000010.1"/>
</dbReference>
<feature type="domain" description="AMP-dependent synthetase/ligase" evidence="1">
    <location>
        <begin position="42"/>
        <end position="419"/>
    </location>
</feature>
<dbReference type="InterPro" id="IPR042099">
    <property type="entry name" value="ANL_N_sf"/>
</dbReference>
<dbReference type="SUPFAM" id="SSF56801">
    <property type="entry name" value="Acetyl-CoA synthetase-like"/>
    <property type="match status" value="1"/>
</dbReference>
<evidence type="ECO:0000259" key="1">
    <source>
        <dbReference type="Pfam" id="PF00501"/>
    </source>
</evidence>
<dbReference type="InterPro" id="IPR020845">
    <property type="entry name" value="AMP-binding_CS"/>
</dbReference>
<evidence type="ECO:0000313" key="3">
    <source>
        <dbReference type="Proteomes" id="UP000198977"/>
    </source>
</evidence>
<dbReference type="PANTHER" id="PTHR24096">
    <property type="entry name" value="LONG-CHAIN-FATTY-ACID--COA LIGASE"/>
    <property type="match status" value="1"/>
</dbReference>
<organism evidence="2 3">
    <name type="scientific">Sulfitobacter brevis</name>
    <dbReference type="NCBI Taxonomy" id="74348"/>
    <lineage>
        <taxon>Bacteria</taxon>
        <taxon>Pseudomonadati</taxon>
        <taxon>Pseudomonadota</taxon>
        <taxon>Alphaproteobacteria</taxon>
        <taxon>Rhodobacterales</taxon>
        <taxon>Roseobacteraceae</taxon>
        <taxon>Sulfitobacter</taxon>
    </lineage>
</organism>
<dbReference type="Gene3D" id="3.40.50.12780">
    <property type="entry name" value="N-terminal domain of ligase-like"/>
    <property type="match status" value="1"/>
</dbReference>
<dbReference type="STRING" id="74348.SAMN04488523_110106"/>
<accession>A0A1I2DCN0</accession>
<protein>
    <submittedName>
        <fullName evidence="2">Feruloyl-CoA synthase</fullName>
    </submittedName>
</protein>
<proteinExistence type="predicted"/>